<evidence type="ECO:0000313" key="3">
    <source>
        <dbReference type="Proteomes" id="UP001186944"/>
    </source>
</evidence>
<feature type="compositionally biased region" description="Basic and acidic residues" evidence="1">
    <location>
        <begin position="53"/>
        <end position="66"/>
    </location>
</feature>
<gene>
    <name evidence="2" type="ORF">FSP39_002050</name>
</gene>
<dbReference type="Proteomes" id="UP001186944">
    <property type="component" value="Unassembled WGS sequence"/>
</dbReference>
<keyword evidence="3" id="KW-1185">Reference proteome</keyword>
<feature type="compositionally biased region" description="Low complexity" evidence="1">
    <location>
        <begin position="169"/>
        <end position="185"/>
    </location>
</feature>
<feature type="region of interest" description="Disordered" evidence="1">
    <location>
        <begin position="1"/>
        <end position="351"/>
    </location>
</feature>
<accession>A0AA88YWH3</accession>
<feature type="compositionally biased region" description="Basic and acidic residues" evidence="1">
    <location>
        <begin position="328"/>
        <end position="351"/>
    </location>
</feature>
<protein>
    <submittedName>
        <fullName evidence="2">Uncharacterized protein</fullName>
    </submittedName>
</protein>
<feature type="compositionally biased region" description="Basic residues" evidence="1">
    <location>
        <begin position="238"/>
        <end position="264"/>
    </location>
</feature>
<comment type="caution">
    <text evidence="2">The sequence shown here is derived from an EMBL/GenBank/DDBJ whole genome shotgun (WGS) entry which is preliminary data.</text>
</comment>
<feature type="compositionally biased region" description="Basic and acidic residues" evidence="1">
    <location>
        <begin position="1"/>
        <end position="19"/>
    </location>
</feature>
<dbReference type="AlphaFoldDB" id="A0AA88YWH3"/>
<evidence type="ECO:0000313" key="2">
    <source>
        <dbReference type="EMBL" id="KAK3108150.1"/>
    </source>
</evidence>
<proteinExistence type="predicted"/>
<sequence length="351" mass="39710">MPRKPPSDSHYFDEYDARAYRHLVPSGGDHDHDSSSSRKKSKKQKLKKVKRSKDRERSSHSHKESSQDAFRNKPNLVDYDDISSDSDINSNPTPPTSRVRGGGEGRRAISPATEIRQYQYERSHSNSPILIRDSPPLQSSHSSSRKHKKRPYSPEPLPREYSKSYGSSAPKAYAEPPKAYANPPKAYRDHSPGILSPRKRYRSRSPSPYSRKKNSSRYPEKYAKYRRSRSKTPSPSRSRSKRSRSRSHGRYSRSQRHSHSRSPHNRSSGGGSHSNKLSHSSVTYASSLAAELSKHRRAREAKEAAILAAKGKNSKDSRSSSNSKSHSSHNDVIDAKEEIVIKVDHDSGHYD</sequence>
<feature type="compositionally biased region" description="Basic residues" evidence="1">
    <location>
        <begin position="37"/>
        <end position="52"/>
    </location>
</feature>
<name>A0AA88YWH3_PINIB</name>
<reference evidence="2" key="1">
    <citation type="submission" date="2019-08" db="EMBL/GenBank/DDBJ databases">
        <title>The improved chromosome-level genome for the pearl oyster Pinctada fucata martensii using PacBio sequencing and Hi-C.</title>
        <authorList>
            <person name="Zheng Z."/>
        </authorList>
    </citation>
    <scope>NUCLEOTIDE SEQUENCE</scope>
    <source>
        <strain evidence="2">ZZ-2019</strain>
        <tissue evidence="2">Adductor muscle</tissue>
    </source>
</reference>
<dbReference type="EMBL" id="VSWD01000001">
    <property type="protein sequence ID" value="KAK3108150.1"/>
    <property type="molecule type" value="Genomic_DNA"/>
</dbReference>
<feature type="compositionally biased region" description="Polar residues" evidence="1">
    <location>
        <begin position="275"/>
        <end position="286"/>
    </location>
</feature>
<evidence type="ECO:0000256" key="1">
    <source>
        <dbReference type="SAM" id="MobiDB-lite"/>
    </source>
</evidence>
<organism evidence="2 3">
    <name type="scientific">Pinctada imbricata</name>
    <name type="common">Atlantic pearl-oyster</name>
    <name type="synonym">Pinctada martensii</name>
    <dbReference type="NCBI Taxonomy" id="66713"/>
    <lineage>
        <taxon>Eukaryota</taxon>
        <taxon>Metazoa</taxon>
        <taxon>Spiralia</taxon>
        <taxon>Lophotrochozoa</taxon>
        <taxon>Mollusca</taxon>
        <taxon>Bivalvia</taxon>
        <taxon>Autobranchia</taxon>
        <taxon>Pteriomorphia</taxon>
        <taxon>Pterioida</taxon>
        <taxon>Pterioidea</taxon>
        <taxon>Pteriidae</taxon>
        <taxon>Pinctada</taxon>
    </lineage>
</organism>